<keyword evidence="2" id="KW-1185">Reference proteome</keyword>
<evidence type="ECO:0000313" key="1">
    <source>
        <dbReference type="EMBL" id="CAH1959689.1"/>
    </source>
</evidence>
<dbReference type="EMBL" id="CAKOFQ010006683">
    <property type="protein sequence ID" value="CAH1959689.1"/>
    <property type="molecule type" value="Genomic_DNA"/>
</dbReference>
<comment type="caution">
    <text evidence="1">The sequence shown here is derived from an EMBL/GenBank/DDBJ whole genome shotgun (WGS) entry which is preliminary data.</text>
</comment>
<accession>A0A9P0JX15</accession>
<proteinExistence type="predicted"/>
<reference evidence="1" key="1">
    <citation type="submission" date="2022-03" db="EMBL/GenBank/DDBJ databases">
        <authorList>
            <person name="Sayadi A."/>
        </authorList>
    </citation>
    <scope>NUCLEOTIDE SEQUENCE</scope>
</reference>
<dbReference type="Proteomes" id="UP001152888">
    <property type="component" value="Unassembled WGS sequence"/>
</dbReference>
<organism evidence="1 2">
    <name type="scientific">Acanthoscelides obtectus</name>
    <name type="common">Bean weevil</name>
    <name type="synonym">Bruchus obtectus</name>
    <dbReference type="NCBI Taxonomy" id="200917"/>
    <lineage>
        <taxon>Eukaryota</taxon>
        <taxon>Metazoa</taxon>
        <taxon>Ecdysozoa</taxon>
        <taxon>Arthropoda</taxon>
        <taxon>Hexapoda</taxon>
        <taxon>Insecta</taxon>
        <taxon>Pterygota</taxon>
        <taxon>Neoptera</taxon>
        <taxon>Endopterygota</taxon>
        <taxon>Coleoptera</taxon>
        <taxon>Polyphaga</taxon>
        <taxon>Cucujiformia</taxon>
        <taxon>Chrysomeloidea</taxon>
        <taxon>Chrysomelidae</taxon>
        <taxon>Bruchinae</taxon>
        <taxon>Bruchini</taxon>
        <taxon>Acanthoscelides</taxon>
    </lineage>
</organism>
<protein>
    <submittedName>
        <fullName evidence="1">Uncharacterized protein</fullName>
    </submittedName>
</protein>
<gene>
    <name evidence="1" type="ORF">ACAOBT_LOCUS3313</name>
</gene>
<dbReference type="AlphaFoldDB" id="A0A9P0JX15"/>
<evidence type="ECO:0000313" key="2">
    <source>
        <dbReference type="Proteomes" id="UP001152888"/>
    </source>
</evidence>
<name>A0A9P0JX15_ACAOB</name>
<sequence length="61" mass="6791">MFVCSLRVSMACLSDFSCSPPWLSTRTANLDRNFIGSGGYSGFNFTQIRTFLVKILESTTD</sequence>